<comment type="caution">
    <text evidence="3">The sequence shown here is derived from an EMBL/GenBank/DDBJ whole genome shotgun (WGS) entry which is preliminary data.</text>
</comment>
<keyword evidence="1" id="KW-0175">Coiled coil</keyword>
<dbReference type="Proteomes" id="UP000219994">
    <property type="component" value="Unassembled WGS sequence"/>
</dbReference>
<gene>
    <name evidence="3" type="ORF">B5766_06695</name>
</gene>
<feature type="coiled-coil region" evidence="1">
    <location>
        <begin position="82"/>
        <end position="133"/>
    </location>
</feature>
<reference evidence="4" key="1">
    <citation type="submission" date="2017-03" db="EMBL/GenBank/DDBJ databases">
        <authorList>
            <person name="Lund M.B."/>
        </authorList>
    </citation>
    <scope>NUCLEOTIDE SEQUENCE [LARGE SCALE GENOMIC DNA]</scope>
</reference>
<evidence type="ECO:0000256" key="1">
    <source>
        <dbReference type="SAM" id="Coils"/>
    </source>
</evidence>
<feature type="region of interest" description="Disordered" evidence="2">
    <location>
        <begin position="158"/>
        <end position="190"/>
    </location>
</feature>
<proteinExistence type="predicted"/>
<dbReference type="AlphaFoldDB" id="A0A2A6FQW6"/>
<protein>
    <submittedName>
        <fullName evidence="3">Uncharacterized protein</fullName>
    </submittedName>
</protein>
<organism evidence="3 4">
    <name type="scientific">Candidatus Lumbricidiphila eiseniae</name>
    <dbReference type="NCBI Taxonomy" id="1969409"/>
    <lineage>
        <taxon>Bacteria</taxon>
        <taxon>Bacillati</taxon>
        <taxon>Actinomycetota</taxon>
        <taxon>Actinomycetes</taxon>
        <taxon>Micrococcales</taxon>
        <taxon>Microbacteriaceae</taxon>
        <taxon>Candidatus Lumbricidiphila</taxon>
    </lineage>
</organism>
<evidence type="ECO:0000313" key="3">
    <source>
        <dbReference type="EMBL" id="PDQ35285.1"/>
    </source>
</evidence>
<name>A0A2A6FQW6_9MICO</name>
<accession>A0A2A6FQW6</accession>
<dbReference type="EMBL" id="NAEP01000036">
    <property type="protein sequence ID" value="PDQ35285.1"/>
    <property type="molecule type" value="Genomic_DNA"/>
</dbReference>
<evidence type="ECO:0000313" key="4">
    <source>
        <dbReference type="Proteomes" id="UP000219994"/>
    </source>
</evidence>
<feature type="compositionally biased region" description="Pro residues" evidence="2">
    <location>
        <begin position="176"/>
        <end position="190"/>
    </location>
</feature>
<sequence length="190" mass="20421">MGDSGLKWLPRYGHKNFGIIGRISGFDIHVEARSGLAALDVTVSLPEVPRSGFTMPKESFLEAGLGLVQRIENRVSGIPALLDQAREDLGEAEQTVADTQQRLGQPFRHAQALADAEEDLARVESQLAAMQDEPAPEPAVPESERIELTIEAVRAYEPNLGSREGAGREPAAPFVPATPPDAPPSNAPRL</sequence>
<evidence type="ECO:0000256" key="2">
    <source>
        <dbReference type="SAM" id="MobiDB-lite"/>
    </source>
</evidence>